<dbReference type="Pfam" id="PF07478">
    <property type="entry name" value="Dala_Dala_lig_C"/>
    <property type="match status" value="1"/>
</dbReference>
<dbReference type="EMBL" id="UINC01173854">
    <property type="protein sequence ID" value="SVD79675.1"/>
    <property type="molecule type" value="Genomic_DNA"/>
</dbReference>
<dbReference type="GO" id="GO:0008716">
    <property type="term" value="F:D-alanine-D-alanine ligase activity"/>
    <property type="evidence" value="ECO:0007669"/>
    <property type="project" value="InterPro"/>
</dbReference>
<dbReference type="PROSITE" id="PS00843">
    <property type="entry name" value="DALA_DALA_LIGASE_1"/>
    <property type="match status" value="1"/>
</dbReference>
<dbReference type="GO" id="GO:0071555">
    <property type="term" value="P:cell wall organization"/>
    <property type="evidence" value="ECO:0007669"/>
    <property type="project" value="UniProtKB-KW"/>
</dbReference>
<keyword evidence="6" id="KW-0573">Peptidoglycan synthesis</keyword>
<evidence type="ECO:0000313" key="9">
    <source>
        <dbReference type="EMBL" id="SVD79675.1"/>
    </source>
</evidence>
<dbReference type="PANTHER" id="PTHR23132:SF25">
    <property type="entry name" value="D-ALANINE--D-ALANINE LIGASE A"/>
    <property type="match status" value="1"/>
</dbReference>
<dbReference type="Gene3D" id="3.30.470.20">
    <property type="entry name" value="ATP-grasp fold, B domain"/>
    <property type="match status" value="1"/>
</dbReference>
<reference evidence="9" key="1">
    <citation type="submission" date="2018-05" db="EMBL/GenBank/DDBJ databases">
        <authorList>
            <person name="Lanie J.A."/>
            <person name="Ng W.-L."/>
            <person name="Kazmierczak K.M."/>
            <person name="Andrzejewski T.M."/>
            <person name="Davidsen T.M."/>
            <person name="Wayne K.J."/>
            <person name="Tettelin H."/>
            <person name="Glass J.I."/>
            <person name="Rusch D."/>
            <person name="Podicherti R."/>
            <person name="Tsui H.-C.T."/>
            <person name="Winkler M.E."/>
        </authorList>
    </citation>
    <scope>NUCLEOTIDE SEQUENCE</scope>
</reference>
<dbReference type="Gene3D" id="3.30.1490.20">
    <property type="entry name" value="ATP-grasp fold, A domain"/>
    <property type="match status" value="1"/>
</dbReference>
<feature type="domain" description="ATP-grasp" evidence="8">
    <location>
        <begin position="144"/>
        <end position="197"/>
    </location>
</feature>
<keyword evidence="2" id="KW-0436">Ligase</keyword>
<dbReference type="GO" id="GO:0009252">
    <property type="term" value="P:peptidoglycan biosynthetic process"/>
    <property type="evidence" value="ECO:0007669"/>
    <property type="project" value="UniProtKB-KW"/>
</dbReference>
<dbReference type="PANTHER" id="PTHR23132">
    <property type="entry name" value="D-ALANINE--D-ALANINE LIGASE"/>
    <property type="match status" value="1"/>
</dbReference>
<keyword evidence="4" id="KW-0067">ATP-binding</keyword>
<dbReference type="GO" id="GO:0008360">
    <property type="term" value="P:regulation of cell shape"/>
    <property type="evidence" value="ECO:0007669"/>
    <property type="project" value="UniProtKB-KW"/>
</dbReference>
<dbReference type="InterPro" id="IPR013815">
    <property type="entry name" value="ATP_grasp_subdomain_1"/>
</dbReference>
<evidence type="ECO:0000256" key="5">
    <source>
        <dbReference type="ARBA" id="ARBA00022960"/>
    </source>
</evidence>
<dbReference type="InterPro" id="IPR000291">
    <property type="entry name" value="D-Ala_lig_Van_CS"/>
</dbReference>
<dbReference type="GO" id="GO:0005524">
    <property type="term" value="F:ATP binding"/>
    <property type="evidence" value="ECO:0007669"/>
    <property type="project" value="UniProtKB-KW"/>
</dbReference>
<dbReference type="InterPro" id="IPR016185">
    <property type="entry name" value="PreATP-grasp_dom_sf"/>
</dbReference>
<sequence length="198" mass="21699">MTRAKLKVGLICGGTSGEHQVSLISAYHIQRALDRERFEVLMIGIAKNGTWFLGEPDGFLENVDDVHRVFFNAQTPARIPECSPRTASTESRASLAEIDVFFPITHGRLGEDGALQGLLELAGKPYVGADVYGSAVCMDKDVCKRLLMLRGIPVAPYRVLRSGESWSFSQAEKELGNPLFVKPSREGASLGVYKVRNS</sequence>
<dbReference type="PROSITE" id="PS50975">
    <property type="entry name" value="ATP_GRASP"/>
    <property type="match status" value="1"/>
</dbReference>
<evidence type="ECO:0000256" key="1">
    <source>
        <dbReference type="ARBA" id="ARBA00010871"/>
    </source>
</evidence>
<keyword evidence="3" id="KW-0547">Nucleotide-binding</keyword>
<accession>A0A382YA19</accession>
<dbReference type="InterPro" id="IPR011095">
    <property type="entry name" value="Dala_Dala_lig_C"/>
</dbReference>
<evidence type="ECO:0000256" key="3">
    <source>
        <dbReference type="ARBA" id="ARBA00022741"/>
    </source>
</evidence>
<evidence type="ECO:0000256" key="2">
    <source>
        <dbReference type="ARBA" id="ARBA00022598"/>
    </source>
</evidence>
<comment type="similarity">
    <text evidence="1">Belongs to the D-alanine--D-alanine ligase family.</text>
</comment>
<keyword evidence="5" id="KW-0133">Cell shape</keyword>
<organism evidence="9">
    <name type="scientific">marine metagenome</name>
    <dbReference type="NCBI Taxonomy" id="408172"/>
    <lineage>
        <taxon>unclassified sequences</taxon>
        <taxon>metagenomes</taxon>
        <taxon>ecological metagenomes</taxon>
    </lineage>
</organism>
<evidence type="ECO:0000256" key="6">
    <source>
        <dbReference type="ARBA" id="ARBA00022984"/>
    </source>
</evidence>
<evidence type="ECO:0000259" key="8">
    <source>
        <dbReference type="PROSITE" id="PS50975"/>
    </source>
</evidence>
<keyword evidence="7" id="KW-0961">Cell wall biogenesis/degradation</keyword>
<feature type="non-terminal residue" evidence="9">
    <location>
        <position position="198"/>
    </location>
</feature>
<dbReference type="GO" id="GO:0046872">
    <property type="term" value="F:metal ion binding"/>
    <property type="evidence" value="ECO:0007669"/>
    <property type="project" value="InterPro"/>
</dbReference>
<dbReference type="SUPFAM" id="SSF52440">
    <property type="entry name" value="PreATP-grasp domain"/>
    <property type="match status" value="1"/>
</dbReference>
<dbReference type="SUPFAM" id="SSF56059">
    <property type="entry name" value="Glutathione synthetase ATP-binding domain-like"/>
    <property type="match status" value="1"/>
</dbReference>
<dbReference type="AlphaFoldDB" id="A0A382YA19"/>
<name>A0A382YA19_9ZZZZ</name>
<dbReference type="Gene3D" id="3.40.50.20">
    <property type="match status" value="1"/>
</dbReference>
<dbReference type="InterPro" id="IPR011127">
    <property type="entry name" value="Dala_Dala_lig_N"/>
</dbReference>
<evidence type="ECO:0000256" key="4">
    <source>
        <dbReference type="ARBA" id="ARBA00022840"/>
    </source>
</evidence>
<dbReference type="GO" id="GO:0005829">
    <property type="term" value="C:cytosol"/>
    <property type="evidence" value="ECO:0007669"/>
    <property type="project" value="TreeGrafter"/>
</dbReference>
<dbReference type="InterPro" id="IPR011761">
    <property type="entry name" value="ATP-grasp"/>
</dbReference>
<gene>
    <name evidence="9" type="ORF">METZ01_LOCUS432529</name>
</gene>
<protein>
    <recommendedName>
        <fullName evidence="8">ATP-grasp domain-containing protein</fullName>
    </recommendedName>
</protein>
<evidence type="ECO:0000256" key="7">
    <source>
        <dbReference type="ARBA" id="ARBA00023316"/>
    </source>
</evidence>
<proteinExistence type="inferred from homology"/>
<dbReference type="Pfam" id="PF01820">
    <property type="entry name" value="Dala_Dala_lig_N"/>
    <property type="match status" value="1"/>
</dbReference>